<dbReference type="PANTHER" id="PTHR43783:SF1">
    <property type="entry name" value="UDP-N-ACETYLGLUCOSAMINE 1-CARBOXYVINYLTRANSFERASE"/>
    <property type="match status" value="1"/>
</dbReference>
<gene>
    <name evidence="18" type="ORF">BCT74_18765</name>
</gene>
<dbReference type="EMBL" id="MCYL01000010">
    <property type="protein sequence ID" value="PML57940.1"/>
    <property type="molecule type" value="Genomic_DNA"/>
</dbReference>
<evidence type="ECO:0000256" key="5">
    <source>
        <dbReference type="ARBA" id="ARBA00022679"/>
    </source>
</evidence>
<keyword evidence="6" id="KW-0133">Cell shape</keyword>
<dbReference type="InterPro" id="IPR036968">
    <property type="entry name" value="Enolpyruvate_Tfrase_sf"/>
</dbReference>
<evidence type="ECO:0000259" key="17">
    <source>
        <dbReference type="Pfam" id="PF00275"/>
    </source>
</evidence>
<keyword evidence="5 18" id="KW-0808">Transferase</keyword>
<comment type="subcellular location">
    <subcellularLocation>
        <location evidence="1">Cytoplasm</location>
    </subcellularLocation>
</comment>
<dbReference type="GO" id="GO:0008360">
    <property type="term" value="P:regulation of cell shape"/>
    <property type="evidence" value="ECO:0007669"/>
    <property type="project" value="UniProtKB-KW"/>
</dbReference>
<evidence type="ECO:0000256" key="16">
    <source>
        <dbReference type="ARBA" id="ARBA00047527"/>
    </source>
</evidence>
<dbReference type="GO" id="GO:0019277">
    <property type="term" value="P:UDP-N-acetylgalactosamine biosynthetic process"/>
    <property type="evidence" value="ECO:0007669"/>
    <property type="project" value="InterPro"/>
</dbReference>
<dbReference type="SUPFAM" id="SSF55205">
    <property type="entry name" value="EPT/RTPC-like"/>
    <property type="match status" value="1"/>
</dbReference>
<dbReference type="Pfam" id="PF00275">
    <property type="entry name" value="EPSP_synthase"/>
    <property type="match status" value="1"/>
</dbReference>
<dbReference type="RefSeq" id="WP_102559709.1">
    <property type="nucleotide sequence ID" value="NZ_MCYL01000010.1"/>
</dbReference>
<evidence type="ECO:0000256" key="1">
    <source>
        <dbReference type="ARBA" id="ARBA00004496"/>
    </source>
</evidence>
<evidence type="ECO:0000256" key="4">
    <source>
        <dbReference type="ARBA" id="ARBA00022618"/>
    </source>
</evidence>
<reference evidence="19" key="1">
    <citation type="submission" date="2016-07" db="EMBL/GenBank/DDBJ databases">
        <title>Nontailed viruses are major unrecognized killers of bacteria in the ocean.</title>
        <authorList>
            <person name="Kauffman K."/>
            <person name="Hussain F."/>
            <person name="Yang J."/>
            <person name="Arevalo P."/>
            <person name="Brown J."/>
            <person name="Cutler M."/>
            <person name="Kelly L."/>
            <person name="Polz M.F."/>
        </authorList>
    </citation>
    <scope>NUCLEOTIDE SEQUENCE [LARGE SCALE GENOMIC DNA]</scope>
    <source>
        <strain evidence="19">10N.261.51.B8</strain>
    </source>
</reference>
<name>A0A2N7IJK6_9VIBR</name>
<evidence type="ECO:0000256" key="10">
    <source>
        <dbReference type="ARBA" id="ARBA00023317"/>
    </source>
</evidence>
<sequence length="424" mass="46585">MKAIIKGGKIPKGKVKVSGAKNSATRLLAAATLSDEEVKLENFPINLVDARHKIRFLENIGAEIEVDEKKEQIKINSRNIRCQELDLYNYPIRTTYLLVAGQIKRSGIAKIPYPGGCKIGSRGYDLHIKVWEWLGCTVTEEDNYIKVVGDGFKGGVVKFPISTVGGTENALICASIASGTTEIINAYITPEIEDLIDFLRRMGADISVNGSSHVTVKGKQQLKGAIKTVMFDRIEALTWLVYGVLSRGEILIENVPFESMEVPLLHLKKAGIDFLSSSNSIYISPECLKNGQVEPFELACGAHPGIISDMQSFYTLLGVIARGDSRIFDYRYPKRIAYAEELQKLINESVVESEEGKITLRGPGTFKASEVTSTDLRGSMALVIAALCAEGTSVVNEVEMALRGYNNLSKKLEQLGIDVFILED</sequence>
<keyword evidence="3" id="KW-0963">Cytoplasm</keyword>
<evidence type="ECO:0000256" key="15">
    <source>
        <dbReference type="ARBA" id="ARBA00042842"/>
    </source>
</evidence>
<comment type="caution">
    <text evidence="18">The sequence shown here is derived from an EMBL/GenBank/DDBJ whole genome shotgun (WGS) entry which is preliminary data.</text>
</comment>
<evidence type="ECO:0000256" key="7">
    <source>
        <dbReference type="ARBA" id="ARBA00022984"/>
    </source>
</evidence>
<dbReference type="EC" id="2.5.1.7" evidence="12"/>
<dbReference type="GO" id="GO:0008760">
    <property type="term" value="F:UDP-N-acetylglucosamine 1-carboxyvinyltransferase activity"/>
    <property type="evidence" value="ECO:0007669"/>
    <property type="project" value="UniProtKB-EC"/>
</dbReference>
<evidence type="ECO:0000256" key="12">
    <source>
        <dbReference type="ARBA" id="ARBA00039108"/>
    </source>
</evidence>
<evidence type="ECO:0000256" key="3">
    <source>
        <dbReference type="ARBA" id="ARBA00022490"/>
    </source>
</evidence>
<evidence type="ECO:0000256" key="11">
    <source>
        <dbReference type="ARBA" id="ARBA00038367"/>
    </source>
</evidence>
<keyword evidence="7" id="KW-0573">Peptidoglycan synthesis</keyword>
<dbReference type="GO" id="GO:0051301">
    <property type="term" value="P:cell division"/>
    <property type="evidence" value="ECO:0007669"/>
    <property type="project" value="UniProtKB-KW"/>
</dbReference>
<dbReference type="PANTHER" id="PTHR43783">
    <property type="entry name" value="UDP-N-ACETYLGLUCOSAMINE 1-CARBOXYVINYLTRANSFERASE"/>
    <property type="match status" value="1"/>
</dbReference>
<dbReference type="Gene3D" id="3.65.10.10">
    <property type="entry name" value="Enolpyruvate transferase domain"/>
    <property type="match status" value="2"/>
</dbReference>
<dbReference type="GO" id="GO:0009252">
    <property type="term" value="P:peptidoglycan biosynthetic process"/>
    <property type="evidence" value="ECO:0007669"/>
    <property type="project" value="UniProtKB-KW"/>
</dbReference>
<evidence type="ECO:0000256" key="13">
    <source>
        <dbReference type="ARBA" id="ARBA00039754"/>
    </source>
</evidence>
<comment type="similarity">
    <text evidence="11">Belongs to the EPSP synthase family. MurA subfamily.</text>
</comment>
<organism evidence="18 19">
    <name type="scientific">Vibrio lentus</name>
    <dbReference type="NCBI Taxonomy" id="136468"/>
    <lineage>
        <taxon>Bacteria</taxon>
        <taxon>Pseudomonadati</taxon>
        <taxon>Pseudomonadota</taxon>
        <taxon>Gammaproteobacteria</taxon>
        <taxon>Vibrionales</taxon>
        <taxon>Vibrionaceae</taxon>
        <taxon>Vibrio</taxon>
    </lineage>
</organism>
<keyword evidence="4" id="KW-0132">Cell division</keyword>
<keyword evidence="8" id="KW-0131">Cell cycle</keyword>
<keyword evidence="10" id="KW-0670">Pyruvate</keyword>
<dbReference type="GO" id="GO:0005737">
    <property type="term" value="C:cytoplasm"/>
    <property type="evidence" value="ECO:0007669"/>
    <property type="project" value="UniProtKB-SubCell"/>
</dbReference>
<accession>A0A2N7IJK6</accession>
<evidence type="ECO:0000256" key="6">
    <source>
        <dbReference type="ARBA" id="ARBA00022960"/>
    </source>
</evidence>
<evidence type="ECO:0000256" key="14">
    <source>
        <dbReference type="ARBA" id="ARBA00042443"/>
    </source>
</evidence>
<dbReference type="InterPro" id="IPR013792">
    <property type="entry name" value="RNA3'P_cycl/enolpyr_Trfase_a/b"/>
</dbReference>
<evidence type="ECO:0000313" key="18">
    <source>
        <dbReference type="EMBL" id="PML57940.1"/>
    </source>
</evidence>
<evidence type="ECO:0000256" key="9">
    <source>
        <dbReference type="ARBA" id="ARBA00023316"/>
    </source>
</evidence>
<dbReference type="InterPro" id="IPR005750">
    <property type="entry name" value="UDP_GlcNAc_COvinyl_MurA"/>
</dbReference>
<dbReference type="GO" id="GO:0071555">
    <property type="term" value="P:cell wall organization"/>
    <property type="evidence" value="ECO:0007669"/>
    <property type="project" value="UniProtKB-KW"/>
</dbReference>
<dbReference type="InterPro" id="IPR001986">
    <property type="entry name" value="Enolpyruvate_Tfrase_dom"/>
</dbReference>
<comment type="catalytic activity">
    <reaction evidence="16">
        <text>phosphoenolpyruvate + UDP-N-acetyl-alpha-D-glucosamine = UDP-N-acetyl-3-O-(1-carboxyvinyl)-alpha-D-glucosamine + phosphate</text>
        <dbReference type="Rhea" id="RHEA:18681"/>
        <dbReference type="ChEBI" id="CHEBI:43474"/>
        <dbReference type="ChEBI" id="CHEBI:57705"/>
        <dbReference type="ChEBI" id="CHEBI:58702"/>
        <dbReference type="ChEBI" id="CHEBI:68483"/>
        <dbReference type="EC" id="2.5.1.7"/>
    </reaction>
</comment>
<dbReference type="NCBIfam" id="NF006873">
    <property type="entry name" value="PRK09369.1"/>
    <property type="match status" value="1"/>
</dbReference>
<dbReference type="Proteomes" id="UP000235746">
    <property type="component" value="Unassembled WGS sequence"/>
</dbReference>
<evidence type="ECO:0000256" key="2">
    <source>
        <dbReference type="ARBA" id="ARBA00004752"/>
    </source>
</evidence>
<dbReference type="CDD" id="cd01555">
    <property type="entry name" value="UdpNAET"/>
    <property type="match status" value="1"/>
</dbReference>
<proteinExistence type="inferred from homology"/>
<comment type="pathway">
    <text evidence="2">Cell wall biogenesis; peptidoglycan biosynthesis.</text>
</comment>
<evidence type="ECO:0000313" key="19">
    <source>
        <dbReference type="Proteomes" id="UP000235746"/>
    </source>
</evidence>
<evidence type="ECO:0000256" key="8">
    <source>
        <dbReference type="ARBA" id="ARBA00023306"/>
    </source>
</evidence>
<dbReference type="InterPro" id="IPR050068">
    <property type="entry name" value="MurA_subfamily"/>
</dbReference>
<protein>
    <recommendedName>
        <fullName evidence="13">UDP-N-acetylglucosamine 1-carboxyvinyltransferase</fullName>
        <ecNumber evidence="12">2.5.1.7</ecNumber>
    </recommendedName>
    <alternativeName>
        <fullName evidence="14">Enoylpyruvate transferase</fullName>
    </alternativeName>
    <alternativeName>
        <fullName evidence="15">UDP-N-acetylglucosamine enolpyruvyl transferase</fullName>
    </alternativeName>
</protein>
<dbReference type="SMR" id="A0A2N7IJK6"/>
<feature type="domain" description="Enolpyruvate transferase" evidence="17">
    <location>
        <begin position="11"/>
        <end position="412"/>
    </location>
</feature>
<keyword evidence="9" id="KW-0961">Cell wall biogenesis/degradation</keyword>
<dbReference type="AlphaFoldDB" id="A0A2N7IJK6"/>